<organism evidence="3 4">
    <name type="scientific">Artemia franciscana</name>
    <name type="common">Brine shrimp</name>
    <name type="synonym">Artemia sanfranciscana</name>
    <dbReference type="NCBI Taxonomy" id="6661"/>
    <lineage>
        <taxon>Eukaryota</taxon>
        <taxon>Metazoa</taxon>
        <taxon>Ecdysozoa</taxon>
        <taxon>Arthropoda</taxon>
        <taxon>Crustacea</taxon>
        <taxon>Branchiopoda</taxon>
        <taxon>Anostraca</taxon>
        <taxon>Artemiidae</taxon>
        <taxon>Artemia</taxon>
    </lineage>
</organism>
<dbReference type="GO" id="GO:0007165">
    <property type="term" value="P:signal transduction"/>
    <property type="evidence" value="ECO:0007669"/>
    <property type="project" value="InterPro"/>
</dbReference>
<dbReference type="Proteomes" id="UP001187531">
    <property type="component" value="Unassembled WGS sequence"/>
</dbReference>
<evidence type="ECO:0000313" key="3">
    <source>
        <dbReference type="EMBL" id="KAK2703990.1"/>
    </source>
</evidence>
<evidence type="ECO:0000259" key="1">
    <source>
        <dbReference type="PROSITE" id="PS50017"/>
    </source>
</evidence>
<dbReference type="PANTHER" id="PTHR15034">
    <property type="entry name" value="DEATH DOMAIN-CONTAINING PROTEIN CRADD"/>
    <property type="match status" value="1"/>
</dbReference>
<dbReference type="InterPro" id="IPR037939">
    <property type="entry name" value="CRADD"/>
</dbReference>
<dbReference type="SUPFAM" id="SSF47986">
    <property type="entry name" value="DEATH domain"/>
    <property type="match status" value="2"/>
</dbReference>
<dbReference type="InterPro" id="IPR011029">
    <property type="entry name" value="DEATH-like_dom_sf"/>
</dbReference>
<gene>
    <name evidence="3" type="ORF">QYM36_017687</name>
</gene>
<dbReference type="CDD" id="cd01671">
    <property type="entry name" value="CARD"/>
    <property type="match status" value="1"/>
</dbReference>
<reference evidence="3" key="1">
    <citation type="submission" date="2023-07" db="EMBL/GenBank/DDBJ databases">
        <title>Chromosome-level genome assembly of Artemia franciscana.</title>
        <authorList>
            <person name="Jo E."/>
        </authorList>
    </citation>
    <scope>NUCLEOTIDE SEQUENCE</scope>
    <source>
        <tissue evidence="3">Whole body</tissue>
    </source>
</reference>
<dbReference type="PANTHER" id="PTHR15034:SF5">
    <property type="entry name" value="DEATH DOMAIN-CONTAINING PROTEIN CRADD"/>
    <property type="match status" value="1"/>
</dbReference>
<dbReference type="InterPro" id="IPR000488">
    <property type="entry name" value="Death_dom"/>
</dbReference>
<name>A0AA88H3Q8_ARTSF</name>
<comment type="caution">
    <text evidence="3">The sequence shown here is derived from an EMBL/GenBank/DDBJ whole genome shotgun (WGS) entry which is preliminary data.</text>
</comment>
<dbReference type="EMBL" id="JAVRJZ010000051">
    <property type="protein sequence ID" value="KAK2703990.1"/>
    <property type="molecule type" value="Genomic_DNA"/>
</dbReference>
<dbReference type="PROSITE" id="PS50209">
    <property type="entry name" value="CARD"/>
    <property type="match status" value="1"/>
</dbReference>
<dbReference type="InterPro" id="IPR001315">
    <property type="entry name" value="CARD"/>
</dbReference>
<dbReference type="GO" id="GO:0070513">
    <property type="term" value="F:death domain binding"/>
    <property type="evidence" value="ECO:0007669"/>
    <property type="project" value="InterPro"/>
</dbReference>
<evidence type="ECO:0008006" key="5">
    <source>
        <dbReference type="Google" id="ProtNLM"/>
    </source>
</evidence>
<evidence type="ECO:0000313" key="4">
    <source>
        <dbReference type="Proteomes" id="UP001187531"/>
    </source>
</evidence>
<accession>A0AA88H3Q8</accession>
<feature type="domain" description="CARD" evidence="2">
    <location>
        <begin position="11"/>
        <end position="96"/>
    </location>
</feature>
<dbReference type="Pfam" id="PF00531">
    <property type="entry name" value="Death"/>
    <property type="match status" value="1"/>
</dbReference>
<dbReference type="GO" id="GO:0042981">
    <property type="term" value="P:regulation of apoptotic process"/>
    <property type="evidence" value="ECO:0007669"/>
    <property type="project" value="InterPro"/>
</dbReference>
<proteinExistence type="predicted"/>
<dbReference type="AlphaFoldDB" id="A0AA88H3Q8"/>
<dbReference type="Pfam" id="PF00619">
    <property type="entry name" value="CARD"/>
    <property type="match status" value="1"/>
</dbReference>
<feature type="domain" description="Death" evidence="1">
    <location>
        <begin position="179"/>
        <end position="251"/>
    </location>
</feature>
<dbReference type="GO" id="GO:0002020">
    <property type="term" value="F:protease binding"/>
    <property type="evidence" value="ECO:0007669"/>
    <property type="project" value="InterPro"/>
</dbReference>
<dbReference type="PROSITE" id="PS50017">
    <property type="entry name" value="DEATH_DOMAIN"/>
    <property type="match status" value="1"/>
</dbReference>
<sequence length="252" mass="29452">MLIYKKMNAYDRIRLMKCTPCIKDSLMPKYVLSSMLAEDIIDEEDFRDVLSSKGREKQVQKLIEILSQKSSQAFRKFIKILDEDHDWLAETIKSIEVSDDEVESFFASRGNNPKRITSDSVQQQAYIDEARGIDVQDSVPMNRRPAAQQHVVERPQSQSKEITYEMLTVLRRNSRVVRNWCALAHRLGLSTQVNSIHMKINMRMESVDLAIIYLMEEWKGIQPKDYNLEQLVRILREEQFNDVADQLEAMYG</sequence>
<dbReference type="Gene3D" id="1.10.533.10">
    <property type="entry name" value="Death Domain, Fas"/>
    <property type="match status" value="2"/>
</dbReference>
<protein>
    <recommendedName>
        <fullName evidence="5">Death domain-containing protein CRADD</fullName>
    </recommendedName>
</protein>
<keyword evidence="4" id="KW-1185">Reference proteome</keyword>
<evidence type="ECO:0000259" key="2">
    <source>
        <dbReference type="PROSITE" id="PS50209"/>
    </source>
</evidence>